<feature type="domain" description="Snurportin-1 m3G cap-binding" evidence="10">
    <location>
        <begin position="95"/>
        <end position="276"/>
    </location>
</feature>
<keyword evidence="7" id="KW-0963">Cytoplasm</keyword>
<dbReference type="InterPro" id="IPR017336">
    <property type="entry name" value="Snurportin-1"/>
</dbReference>
<dbReference type="InterPro" id="IPR047857">
    <property type="entry name" value="Snurportin1_C"/>
</dbReference>
<evidence type="ECO:0000313" key="12">
    <source>
        <dbReference type="RefSeq" id="XP_017781130.1"/>
    </source>
</evidence>
<dbReference type="Proteomes" id="UP000695000">
    <property type="component" value="Unplaced"/>
</dbReference>
<keyword evidence="6" id="KW-0813">Transport</keyword>
<dbReference type="Gene3D" id="3.30.470.30">
    <property type="entry name" value="DNA ligase/mRNA capping enzyme"/>
    <property type="match status" value="1"/>
</dbReference>
<dbReference type="Pfam" id="PF21974">
    <property type="entry name" value="SPN1_m3Gcap_bd"/>
    <property type="match status" value="1"/>
</dbReference>
<name>A0ABM1N2T0_NICVS</name>
<evidence type="ECO:0000256" key="2">
    <source>
        <dbReference type="ARBA" id="ARBA00004123"/>
    </source>
</evidence>
<sequence>MKKMESGNSLESNSLEDIQFYSSHIHLYKAAGSKATQTDRRKALLKAVKDRHNASIDEKRGITELFSDTETNDEEEPMEGVCEGARRRRRKYADKLMLSEYFIERPDDLEHNWIFKLCPLGVRNLVVAHNRTTKAYNKNGVLQSEFESLLPGGAGNKCGSKFTILDCIFSPTTSVYYIIDILAWNSFSLVNCSTEFRFFFLKSKLEENHDITQKTKRHRYPFLDVIGRPAQLNLIEDVLSHFMENENEEKLDGVLFYHSEVDYRGGCTPLVGWLKPYMVPEILGIPVAAEYMSEKPENYTSLKDRVEKMKTAYSKTKTHKPRREKRIKDVEMVNIVDDLELD</sequence>
<evidence type="ECO:0000256" key="4">
    <source>
        <dbReference type="ARBA" id="ARBA00007540"/>
    </source>
</evidence>
<gene>
    <name evidence="12" type="primary">LOC108565958</name>
</gene>
<dbReference type="RefSeq" id="XP_017781130.1">
    <property type="nucleotide sequence ID" value="XM_017925641.1"/>
</dbReference>
<evidence type="ECO:0000313" key="11">
    <source>
        <dbReference type="Proteomes" id="UP000695000"/>
    </source>
</evidence>
<keyword evidence="8" id="KW-0694">RNA-binding</keyword>
<comment type="subcellular location">
    <subcellularLocation>
        <location evidence="3">Cytoplasm</location>
    </subcellularLocation>
    <subcellularLocation>
        <location evidence="2">Nucleus</location>
    </subcellularLocation>
</comment>
<keyword evidence="9" id="KW-0539">Nucleus</keyword>
<reference evidence="12" key="1">
    <citation type="submission" date="2025-08" db="UniProtKB">
        <authorList>
            <consortium name="RefSeq"/>
        </authorList>
    </citation>
    <scope>IDENTIFICATION</scope>
    <source>
        <tissue evidence="12">Whole Larva</tissue>
    </source>
</reference>
<accession>A0ABM1N2T0</accession>
<comment type="similarity">
    <text evidence="4">Belongs to the snurportin family.</text>
</comment>
<comment type="function">
    <text evidence="1">Functions as an U snRNP-specific nuclear import adapter. Involved in the trimethylguanosine (m3G)-cap-dependent nuclear import of U snRNPs. Binds specifically to the terminal m3G-cap U snRNAs.</text>
</comment>
<dbReference type="PANTHER" id="PTHR13403:SF6">
    <property type="entry name" value="SNURPORTIN-1"/>
    <property type="match status" value="1"/>
</dbReference>
<protein>
    <recommendedName>
        <fullName evidence="5">Snurportin-1</fullName>
    </recommendedName>
</protein>
<dbReference type="PANTHER" id="PTHR13403">
    <property type="entry name" value="SNURPORTIN1 RNUT1 PROTEIN RNA, U TRANSPORTER 1"/>
    <property type="match status" value="1"/>
</dbReference>
<evidence type="ECO:0000256" key="5">
    <source>
        <dbReference type="ARBA" id="ARBA00016034"/>
    </source>
</evidence>
<dbReference type="GeneID" id="108565958"/>
<keyword evidence="11" id="KW-1185">Reference proteome</keyword>
<evidence type="ECO:0000256" key="6">
    <source>
        <dbReference type="ARBA" id="ARBA00022448"/>
    </source>
</evidence>
<proteinExistence type="inferred from homology"/>
<evidence type="ECO:0000256" key="7">
    <source>
        <dbReference type="ARBA" id="ARBA00022490"/>
    </source>
</evidence>
<dbReference type="CDD" id="cd09232">
    <property type="entry name" value="Snurportin-1_C"/>
    <property type="match status" value="1"/>
</dbReference>
<evidence type="ECO:0000256" key="9">
    <source>
        <dbReference type="ARBA" id="ARBA00023242"/>
    </source>
</evidence>
<evidence type="ECO:0000259" key="10">
    <source>
        <dbReference type="Pfam" id="PF21974"/>
    </source>
</evidence>
<evidence type="ECO:0000256" key="8">
    <source>
        <dbReference type="ARBA" id="ARBA00022884"/>
    </source>
</evidence>
<organism evidence="11 12">
    <name type="scientific">Nicrophorus vespilloides</name>
    <name type="common">Boreal carrion beetle</name>
    <dbReference type="NCBI Taxonomy" id="110193"/>
    <lineage>
        <taxon>Eukaryota</taxon>
        <taxon>Metazoa</taxon>
        <taxon>Ecdysozoa</taxon>
        <taxon>Arthropoda</taxon>
        <taxon>Hexapoda</taxon>
        <taxon>Insecta</taxon>
        <taxon>Pterygota</taxon>
        <taxon>Neoptera</taxon>
        <taxon>Endopterygota</taxon>
        <taxon>Coleoptera</taxon>
        <taxon>Polyphaga</taxon>
        <taxon>Staphyliniformia</taxon>
        <taxon>Silphidae</taxon>
        <taxon>Nicrophorinae</taxon>
        <taxon>Nicrophorus</taxon>
    </lineage>
</organism>
<dbReference type="SUPFAM" id="SSF56091">
    <property type="entry name" value="DNA ligase/mRNA capping enzyme, catalytic domain"/>
    <property type="match status" value="1"/>
</dbReference>
<evidence type="ECO:0000256" key="3">
    <source>
        <dbReference type="ARBA" id="ARBA00004496"/>
    </source>
</evidence>
<evidence type="ECO:0000256" key="1">
    <source>
        <dbReference type="ARBA" id="ARBA00003975"/>
    </source>
</evidence>